<protein>
    <submittedName>
        <fullName evidence="1">Putative ORFan</fullName>
    </submittedName>
</protein>
<organism evidence="1">
    <name type="scientific">Terrestrivirus sp</name>
    <dbReference type="NCBI Taxonomy" id="2487775"/>
    <lineage>
        <taxon>Viruses</taxon>
        <taxon>Varidnaviria</taxon>
        <taxon>Bamfordvirae</taxon>
        <taxon>Nucleocytoviricota</taxon>
        <taxon>Megaviricetes</taxon>
        <taxon>Imitervirales</taxon>
        <taxon>Mimiviridae</taxon>
        <taxon>Klosneuvirinae</taxon>
    </lineage>
</organism>
<sequence length="349" mass="42147">MTQNFYDMFLIHKSNYDINEHYKYKHFGSDIRYVTEEYKKNPKLELYDIIDDFFSQFYRDNNPEIPSNELLHMDFSDRSDVPLYYERFHHDDSKDYDLDHIHITDFPKEMVLELLMDNFNDRKICYIYILHIELVKFTYKLFRNEITKGDKTIDPYYDSYKNILTDHLKEVCTMPYKLYDDMLTNSLNPRYNRDKHYVYYTWWLYCYLPVIFHDKDLEGKLLHLIDIVYLDDAQDMLMYGLAMIPEPKQLYNLTKKIILALEDQQFNRTDRRTCFYIFGGGTGAFSQLEHIVSKLHKPNLAELNILEDPDLQKAYDDNGRNNKETGEHISAKTVIYKRIQQNNVLQKSE</sequence>
<proteinExistence type="predicted"/>
<accession>A0A3G4ZMJ0</accession>
<name>A0A3G4ZMJ0_9VIRU</name>
<gene>
    <name evidence="1" type="ORF">Terrestrivirus1_135</name>
</gene>
<reference evidence="1" key="1">
    <citation type="submission" date="2018-10" db="EMBL/GenBank/DDBJ databases">
        <title>Hidden diversity of soil giant viruses.</title>
        <authorList>
            <person name="Schulz F."/>
            <person name="Alteio L."/>
            <person name="Goudeau D."/>
            <person name="Ryan E.M."/>
            <person name="Malmstrom R.R."/>
            <person name="Blanchard J."/>
            <person name="Woyke T."/>
        </authorList>
    </citation>
    <scope>NUCLEOTIDE SEQUENCE</scope>
    <source>
        <strain evidence="1">TEV1</strain>
    </source>
</reference>
<evidence type="ECO:0000313" key="1">
    <source>
        <dbReference type="EMBL" id="AYV75261.1"/>
    </source>
</evidence>
<dbReference type="EMBL" id="MK071979">
    <property type="protein sequence ID" value="AYV75261.1"/>
    <property type="molecule type" value="Genomic_DNA"/>
</dbReference>